<feature type="transmembrane region" description="Helical" evidence="1">
    <location>
        <begin position="97"/>
        <end position="119"/>
    </location>
</feature>
<feature type="transmembrane region" description="Helical" evidence="1">
    <location>
        <begin position="69"/>
        <end position="91"/>
    </location>
</feature>
<keyword evidence="1" id="KW-1133">Transmembrane helix</keyword>
<protein>
    <recommendedName>
        <fullName evidence="4">MFS transporter</fullName>
    </recommendedName>
</protein>
<reference evidence="3" key="1">
    <citation type="journal article" date="2019" name="Int. J. Syst. Evol. Microbiol.">
        <title>The Global Catalogue of Microorganisms (GCM) 10K type strain sequencing project: providing services to taxonomists for standard genome sequencing and annotation.</title>
        <authorList>
            <consortium name="The Broad Institute Genomics Platform"/>
            <consortium name="The Broad Institute Genome Sequencing Center for Infectious Disease"/>
            <person name="Wu L."/>
            <person name="Ma J."/>
        </authorList>
    </citation>
    <scope>NUCLEOTIDE SEQUENCE [LARGE SCALE GENOMIC DNA]</scope>
    <source>
        <strain evidence="3">NBRC 108894</strain>
    </source>
</reference>
<organism evidence="2 3">
    <name type="scientific">Pseudolysinimonas kribbensis</name>
    <dbReference type="NCBI Taxonomy" id="433641"/>
    <lineage>
        <taxon>Bacteria</taxon>
        <taxon>Bacillati</taxon>
        <taxon>Actinomycetota</taxon>
        <taxon>Actinomycetes</taxon>
        <taxon>Micrococcales</taxon>
        <taxon>Microbacteriaceae</taxon>
        <taxon>Pseudolysinimonas</taxon>
    </lineage>
</organism>
<proteinExistence type="predicted"/>
<evidence type="ECO:0008006" key="4">
    <source>
        <dbReference type="Google" id="ProtNLM"/>
    </source>
</evidence>
<feature type="transmembrane region" description="Helical" evidence="1">
    <location>
        <begin position="28"/>
        <end position="49"/>
    </location>
</feature>
<keyword evidence="1" id="KW-0812">Transmembrane</keyword>
<name>A0ABQ6JYT0_9MICO</name>
<keyword evidence="1" id="KW-0472">Membrane</keyword>
<keyword evidence="3" id="KW-1185">Reference proteome</keyword>
<sequence length="131" mass="14348">MVDVTKTCLVHIAVLISFFRFGHPGSDLFLLVPLGYLTVSVVFFFGIMLTDQLRRSRPVPVSAPAGRGVLQTLVALPADYGILCIAFLLAGWRPGFVVIYCVLFAAHGLVLLAGIAKWYRDLRRLDRAAAS</sequence>
<dbReference type="EMBL" id="BSVB01000001">
    <property type="protein sequence ID" value="GMA93413.1"/>
    <property type="molecule type" value="Genomic_DNA"/>
</dbReference>
<evidence type="ECO:0000256" key="1">
    <source>
        <dbReference type="SAM" id="Phobius"/>
    </source>
</evidence>
<comment type="caution">
    <text evidence="2">The sequence shown here is derived from an EMBL/GenBank/DDBJ whole genome shotgun (WGS) entry which is preliminary data.</text>
</comment>
<evidence type="ECO:0000313" key="2">
    <source>
        <dbReference type="EMBL" id="GMA93413.1"/>
    </source>
</evidence>
<accession>A0ABQ6JYT0</accession>
<evidence type="ECO:0000313" key="3">
    <source>
        <dbReference type="Proteomes" id="UP001157034"/>
    </source>
</evidence>
<dbReference type="Proteomes" id="UP001157034">
    <property type="component" value="Unassembled WGS sequence"/>
</dbReference>
<gene>
    <name evidence="2" type="ORF">GCM10025881_02370</name>
</gene>